<evidence type="ECO:0000313" key="1">
    <source>
        <dbReference type="EMBL" id="CAH3018040.1"/>
    </source>
</evidence>
<proteinExistence type="predicted"/>
<name>A0ABN8LLL2_9CNID</name>
<dbReference type="EMBL" id="CALNXI010000076">
    <property type="protein sequence ID" value="CAH3018040.1"/>
    <property type="molecule type" value="Genomic_DNA"/>
</dbReference>
<accession>A0ABN8LLL2</accession>
<comment type="caution">
    <text evidence="1">The sequence shown here is derived from an EMBL/GenBank/DDBJ whole genome shotgun (WGS) entry which is preliminary data.</text>
</comment>
<keyword evidence="2" id="KW-1185">Reference proteome</keyword>
<sequence>MSLLKRADHNRKSALIKTHQLIKNIQSTLPLQHIFVIRACIFIWKSDMLRCYWLLVFMAPLSDYVWSLKPCPGDTRGDRRCNHDLTHRVCARIGVPDTSFWKFTGQTSWCGSPSYYGDENDGKPRCPPSEPTWCICKWATASWIKGEGCNKNIQFDCEATDVCDLKASYKDFNVDLKPAHDCMMVKCKKEWEACGKAAQTRSYQGRDLLEV</sequence>
<evidence type="ECO:0000313" key="2">
    <source>
        <dbReference type="Proteomes" id="UP001159427"/>
    </source>
</evidence>
<reference evidence="1 2" key="1">
    <citation type="submission" date="2022-05" db="EMBL/GenBank/DDBJ databases">
        <authorList>
            <consortium name="Genoscope - CEA"/>
            <person name="William W."/>
        </authorList>
    </citation>
    <scope>NUCLEOTIDE SEQUENCE [LARGE SCALE GENOMIC DNA]</scope>
</reference>
<organism evidence="1 2">
    <name type="scientific">Porites evermanni</name>
    <dbReference type="NCBI Taxonomy" id="104178"/>
    <lineage>
        <taxon>Eukaryota</taxon>
        <taxon>Metazoa</taxon>
        <taxon>Cnidaria</taxon>
        <taxon>Anthozoa</taxon>
        <taxon>Hexacorallia</taxon>
        <taxon>Scleractinia</taxon>
        <taxon>Fungiina</taxon>
        <taxon>Poritidae</taxon>
        <taxon>Porites</taxon>
    </lineage>
</organism>
<dbReference type="Proteomes" id="UP001159427">
    <property type="component" value="Unassembled WGS sequence"/>
</dbReference>
<protein>
    <submittedName>
        <fullName evidence="1">Uncharacterized protein</fullName>
    </submittedName>
</protein>
<gene>
    <name evidence="1" type="ORF">PEVE_00040847</name>
</gene>